<keyword evidence="5" id="KW-0235">DNA replication</keyword>
<dbReference type="InterPro" id="IPR036410">
    <property type="entry name" value="HSP_DnaJ_Cys-rich_dom_sf"/>
</dbReference>
<dbReference type="Pfam" id="PF00226">
    <property type="entry name" value="DnaJ"/>
    <property type="match status" value="1"/>
</dbReference>
<evidence type="ECO:0008006" key="15">
    <source>
        <dbReference type="Google" id="ProtNLM"/>
    </source>
</evidence>
<evidence type="ECO:0000259" key="12">
    <source>
        <dbReference type="PROSITE" id="PS50076"/>
    </source>
</evidence>
<dbReference type="Pfam" id="PF00684">
    <property type="entry name" value="DnaJ_CXXCXGXG"/>
    <property type="match status" value="1"/>
</dbReference>
<feature type="domain" description="J" evidence="12">
    <location>
        <begin position="5"/>
        <end position="70"/>
    </location>
</feature>
<gene>
    <name evidence="14" type="ORF">METZ01_LOCUS121728</name>
</gene>
<accession>A0A381XVR0</accession>
<dbReference type="GO" id="GO:0042026">
    <property type="term" value="P:protein refolding"/>
    <property type="evidence" value="ECO:0007669"/>
    <property type="project" value="TreeGrafter"/>
</dbReference>
<dbReference type="Gene3D" id="2.10.230.10">
    <property type="entry name" value="Heat shock protein DnaJ, cysteine-rich domain"/>
    <property type="match status" value="1"/>
</dbReference>
<comment type="cofactor">
    <cofactor evidence="1">
        <name>Zn(2+)</name>
        <dbReference type="ChEBI" id="CHEBI:29105"/>
    </cofactor>
</comment>
<dbReference type="FunFam" id="2.60.260.20:FF:000004">
    <property type="entry name" value="Molecular chaperone DnaJ"/>
    <property type="match status" value="1"/>
</dbReference>
<organism evidence="14">
    <name type="scientific">marine metagenome</name>
    <dbReference type="NCBI Taxonomy" id="408172"/>
    <lineage>
        <taxon>unclassified sequences</taxon>
        <taxon>metagenomes</taxon>
        <taxon>ecological metagenomes</taxon>
    </lineage>
</organism>
<evidence type="ECO:0000256" key="9">
    <source>
        <dbReference type="ARBA" id="ARBA00022833"/>
    </source>
</evidence>
<evidence type="ECO:0000256" key="5">
    <source>
        <dbReference type="ARBA" id="ARBA00022705"/>
    </source>
</evidence>
<dbReference type="CDD" id="cd06257">
    <property type="entry name" value="DnaJ"/>
    <property type="match status" value="1"/>
</dbReference>
<dbReference type="InterPro" id="IPR008971">
    <property type="entry name" value="HSP40/DnaJ_pept-bd"/>
</dbReference>
<dbReference type="Gene3D" id="1.10.287.110">
    <property type="entry name" value="DnaJ domain"/>
    <property type="match status" value="1"/>
</dbReference>
<dbReference type="FunFam" id="2.10.230.10:FF:000002">
    <property type="entry name" value="Molecular chaperone DnaJ"/>
    <property type="match status" value="1"/>
</dbReference>
<dbReference type="GO" id="GO:0051082">
    <property type="term" value="F:unfolded protein binding"/>
    <property type="evidence" value="ECO:0007669"/>
    <property type="project" value="InterPro"/>
</dbReference>
<evidence type="ECO:0000259" key="13">
    <source>
        <dbReference type="PROSITE" id="PS51188"/>
    </source>
</evidence>
<keyword evidence="4" id="KW-0963">Cytoplasm</keyword>
<evidence type="ECO:0000256" key="4">
    <source>
        <dbReference type="ARBA" id="ARBA00022490"/>
    </source>
</evidence>
<dbReference type="CDD" id="cd10719">
    <property type="entry name" value="DnaJ_zf"/>
    <property type="match status" value="1"/>
</dbReference>
<dbReference type="AlphaFoldDB" id="A0A381XVR0"/>
<dbReference type="SMART" id="SM00271">
    <property type="entry name" value="DnaJ"/>
    <property type="match status" value="1"/>
</dbReference>
<name>A0A381XVR0_9ZZZZ</name>
<evidence type="ECO:0000256" key="7">
    <source>
        <dbReference type="ARBA" id="ARBA00022737"/>
    </source>
</evidence>
<reference evidence="14" key="1">
    <citation type="submission" date="2018-05" db="EMBL/GenBank/DDBJ databases">
        <authorList>
            <person name="Lanie J.A."/>
            <person name="Ng W.-L."/>
            <person name="Kazmierczak K.M."/>
            <person name="Andrzejewski T.M."/>
            <person name="Davidsen T.M."/>
            <person name="Wayne K.J."/>
            <person name="Tettelin H."/>
            <person name="Glass J.I."/>
            <person name="Rusch D."/>
            <person name="Podicherti R."/>
            <person name="Tsui H.-C.T."/>
            <person name="Winkler M.E."/>
        </authorList>
    </citation>
    <scope>NUCLEOTIDE SEQUENCE</scope>
</reference>
<dbReference type="Pfam" id="PF01556">
    <property type="entry name" value="DnaJ_C"/>
    <property type="match status" value="1"/>
</dbReference>
<keyword evidence="9" id="KW-0862">Zinc</keyword>
<dbReference type="GO" id="GO:0006260">
    <property type="term" value="P:DNA replication"/>
    <property type="evidence" value="ECO:0007669"/>
    <property type="project" value="UniProtKB-KW"/>
</dbReference>
<dbReference type="SUPFAM" id="SSF49493">
    <property type="entry name" value="HSP40/DnaJ peptide-binding domain"/>
    <property type="match status" value="2"/>
</dbReference>
<dbReference type="InterPro" id="IPR001305">
    <property type="entry name" value="HSP_DnaJ_Cys-rich_dom"/>
</dbReference>
<keyword evidence="7" id="KW-0677">Repeat</keyword>
<dbReference type="PRINTS" id="PR00625">
    <property type="entry name" value="JDOMAIN"/>
</dbReference>
<dbReference type="NCBIfam" id="TIGR02349">
    <property type="entry name" value="DnaJ_bact"/>
    <property type="match status" value="1"/>
</dbReference>
<keyword evidence="11" id="KW-0143">Chaperone</keyword>
<dbReference type="GO" id="GO:0005737">
    <property type="term" value="C:cytoplasm"/>
    <property type="evidence" value="ECO:0007669"/>
    <property type="project" value="UniProtKB-SubCell"/>
</dbReference>
<keyword evidence="6" id="KW-0479">Metal-binding</keyword>
<evidence type="ECO:0000256" key="11">
    <source>
        <dbReference type="ARBA" id="ARBA00023186"/>
    </source>
</evidence>
<evidence type="ECO:0000256" key="3">
    <source>
        <dbReference type="ARBA" id="ARBA00011738"/>
    </source>
</evidence>
<keyword evidence="10" id="KW-0346">Stress response</keyword>
<dbReference type="SUPFAM" id="SSF57938">
    <property type="entry name" value="DnaJ/Hsp40 cysteine-rich domain"/>
    <property type="match status" value="1"/>
</dbReference>
<dbReference type="PROSITE" id="PS00636">
    <property type="entry name" value="DNAJ_1"/>
    <property type="match status" value="1"/>
</dbReference>
<dbReference type="Gene3D" id="2.60.260.20">
    <property type="entry name" value="Urease metallochaperone UreE, N-terminal domain"/>
    <property type="match status" value="2"/>
</dbReference>
<dbReference type="InterPro" id="IPR001623">
    <property type="entry name" value="DnaJ_domain"/>
</dbReference>
<dbReference type="HAMAP" id="MF_01152">
    <property type="entry name" value="DnaJ"/>
    <property type="match status" value="1"/>
</dbReference>
<dbReference type="InterPro" id="IPR012724">
    <property type="entry name" value="DnaJ"/>
</dbReference>
<dbReference type="PANTHER" id="PTHR43096">
    <property type="entry name" value="DNAJ HOMOLOG 1, MITOCHONDRIAL-RELATED"/>
    <property type="match status" value="1"/>
</dbReference>
<comment type="subunit">
    <text evidence="3">Homodimer.</text>
</comment>
<evidence type="ECO:0000256" key="6">
    <source>
        <dbReference type="ARBA" id="ARBA00022723"/>
    </source>
</evidence>
<evidence type="ECO:0000256" key="2">
    <source>
        <dbReference type="ARBA" id="ARBA00004496"/>
    </source>
</evidence>
<dbReference type="PROSITE" id="PS51188">
    <property type="entry name" value="ZF_CR"/>
    <property type="match status" value="1"/>
</dbReference>
<proteinExistence type="inferred from homology"/>
<dbReference type="InterPro" id="IPR036869">
    <property type="entry name" value="J_dom_sf"/>
</dbReference>
<dbReference type="PANTHER" id="PTHR43096:SF48">
    <property type="entry name" value="CHAPERONE PROTEIN DNAJ"/>
    <property type="match status" value="1"/>
</dbReference>
<dbReference type="NCBIfam" id="NF008035">
    <property type="entry name" value="PRK10767.1"/>
    <property type="match status" value="1"/>
</dbReference>
<keyword evidence="8" id="KW-0863">Zinc-finger</keyword>
<evidence type="ECO:0000256" key="1">
    <source>
        <dbReference type="ARBA" id="ARBA00001947"/>
    </source>
</evidence>
<sequence length="377" mass="41131">MADKDFYEILGVAKNAGEDEIKKSYRKLAMQYHPDRNKDNKVAEKKFKEASAAYEILKDPQKRAAYDQYGHDAFRQGGPGGTHGFGDFGGGFSDIFEEFFGSGFGGSSSRRRGPTRGNDLRYNMAVTLQEAFSGKKSEIRIPGYIGCDTCSSTGSADKSGPSTCSTCEGHGKVRSTSGFFSIERPCPTCGGEGSSIKNPCLKCSGSGQIKKQKTISVTIPAGVNTGTRIRISGEGELGQRGAGNGDLYLFVEVQKDALFEREEENIFCQVPVSITTAILGGEIEVPTIEGKKARLTIPPGTQSETQFRLRGKGMSVLRQNRRGDMYVETNVEIPVNLNARQKSILKDFEEEGGTSKAHSPKSQSFFKKIKEVWEDLT</sequence>
<dbReference type="GO" id="GO:0005524">
    <property type="term" value="F:ATP binding"/>
    <property type="evidence" value="ECO:0007669"/>
    <property type="project" value="InterPro"/>
</dbReference>
<evidence type="ECO:0000313" key="14">
    <source>
        <dbReference type="EMBL" id="SVA68874.1"/>
    </source>
</evidence>
<dbReference type="GO" id="GO:0009408">
    <property type="term" value="P:response to heat"/>
    <property type="evidence" value="ECO:0007669"/>
    <property type="project" value="InterPro"/>
</dbReference>
<dbReference type="CDD" id="cd10747">
    <property type="entry name" value="DnaJ_C"/>
    <property type="match status" value="1"/>
</dbReference>
<protein>
    <recommendedName>
        <fullName evidence="15">J domain-containing protein</fullName>
    </recommendedName>
</protein>
<evidence type="ECO:0000256" key="10">
    <source>
        <dbReference type="ARBA" id="ARBA00023016"/>
    </source>
</evidence>
<dbReference type="GO" id="GO:0008270">
    <property type="term" value="F:zinc ion binding"/>
    <property type="evidence" value="ECO:0007669"/>
    <property type="project" value="UniProtKB-KW"/>
</dbReference>
<dbReference type="SUPFAM" id="SSF46565">
    <property type="entry name" value="Chaperone J-domain"/>
    <property type="match status" value="1"/>
</dbReference>
<dbReference type="GO" id="GO:0031072">
    <property type="term" value="F:heat shock protein binding"/>
    <property type="evidence" value="ECO:0007669"/>
    <property type="project" value="InterPro"/>
</dbReference>
<dbReference type="PROSITE" id="PS50076">
    <property type="entry name" value="DNAJ_2"/>
    <property type="match status" value="1"/>
</dbReference>
<feature type="domain" description="CR-type" evidence="13">
    <location>
        <begin position="134"/>
        <end position="212"/>
    </location>
</feature>
<dbReference type="InterPro" id="IPR018253">
    <property type="entry name" value="DnaJ_domain_CS"/>
</dbReference>
<dbReference type="InterPro" id="IPR002939">
    <property type="entry name" value="DnaJ_C"/>
</dbReference>
<dbReference type="FunFam" id="1.10.287.110:FF:000034">
    <property type="entry name" value="Chaperone protein DnaJ"/>
    <property type="match status" value="1"/>
</dbReference>
<dbReference type="EMBL" id="UINC01016564">
    <property type="protein sequence ID" value="SVA68874.1"/>
    <property type="molecule type" value="Genomic_DNA"/>
</dbReference>
<evidence type="ECO:0000256" key="8">
    <source>
        <dbReference type="ARBA" id="ARBA00022771"/>
    </source>
</evidence>
<comment type="subcellular location">
    <subcellularLocation>
        <location evidence="2">Cytoplasm</location>
    </subcellularLocation>
</comment>